<accession>A0ABP8J5S5</accession>
<dbReference type="InterPro" id="IPR041490">
    <property type="entry name" value="KstR2_TetR_C"/>
</dbReference>
<evidence type="ECO:0000256" key="3">
    <source>
        <dbReference type="ARBA" id="ARBA00023163"/>
    </source>
</evidence>
<evidence type="ECO:0000259" key="6">
    <source>
        <dbReference type="PROSITE" id="PS50977"/>
    </source>
</evidence>
<dbReference type="Pfam" id="PF17932">
    <property type="entry name" value="TetR_C_24"/>
    <property type="match status" value="1"/>
</dbReference>
<dbReference type="PANTHER" id="PTHR30055:SF234">
    <property type="entry name" value="HTH-TYPE TRANSCRIPTIONAL REGULATOR BETI"/>
    <property type="match status" value="1"/>
</dbReference>
<evidence type="ECO:0000256" key="1">
    <source>
        <dbReference type="ARBA" id="ARBA00023015"/>
    </source>
</evidence>
<gene>
    <name evidence="7" type="ORF">GCM10023167_07570</name>
</gene>
<dbReference type="PANTHER" id="PTHR30055">
    <property type="entry name" value="HTH-TYPE TRANSCRIPTIONAL REGULATOR RUTR"/>
    <property type="match status" value="1"/>
</dbReference>
<reference evidence="8" key="1">
    <citation type="journal article" date="2019" name="Int. J. Syst. Evol. Microbiol.">
        <title>The Global Catalogue of Microorganisms (GCM) 10K type strain sequencing project: providing services to taxonomists for standard genome sequencing and annotation.</title>
        <authorList>
            <consortium name="The Broad Institute Genomics Platform"/>
            <consortium name="The Broad Institute Genome Sequencing Center for Infectious Disease"/>
            <person name="Wu L."/>
            <person name="Ma J."/>
        </authorList>
    </citation>
    <scope>NUCLEOTIDE SEQUENCE [LARGE SCALE GENOMIC DNA]</scope>
    <source>
        <strain evidence="8">JCM 17808</strain>
    </source>
</reference>
<dbReference type="SMART" id="SM00530">
    <property type="entry name" value="HTH_XRE"/>
    <property type="match status" value="1"/>
</dbReference>
<evidence type="ECO:0000259" key="5">
    <source>
        <dbReference type="PROSITE" id="PS50943"/>
    </source>
</evidence>
<evidence type="ECO:0000313" key="7">
    <source>
        <dbReference type="EMBL" id="GAA4385613.1"/>
    </source>
</evidence>
<keyword evidence="8" id="KW-1185">Reference proteome</keyword>
<evidence type="ECO:0000313" key="8">
    <source>
        <dbReference type="Proteomes" id="UP001500642"/>
    </source>
</evidence>
<dbReference type="InterPro" id="IPR001647">
    <property type="entry name" value="HTH_TetR"/>
</dbReference>
<dbReference type="InterPro" id="IPR010982">
    <property type="entry name" value="Lambda_DNA-bd_dom_sf"/>
</dbReference>
<dbReference type="PROSITE" id="PS50977">
    <property type="entry name" value="HTH_TETR_2"/>
    <property type="match status" value="1"/>
</dbReference>
<dbReference type="SUPFAM" id="SSF48498">
    <property type="entry name" value="Tetracyclin repressor-like, C-terminal domain"/>
    <property type="match status" value="1"/>
</dbReference>
<dbReference type="Gene3D" id="1.10.357.10">
    <property type="entry name" value="Tetracycline Repressor, domain 2"/>
    <property type="match status" value="1"/>
</dbReference>
<dbReference type="SUPFAM" id="SSF46689">
    <property type="entry name" value="Homeodomain-like"/>
    <property type="match status" value="1"/>
</dbReference>
<evidence type="ECO:0008006" key="9">
    <source>
        <dbReference type="Google" id="ProtNLM"/>
    </source>
</evidence>
<dbReference type="Pfam" id="PF01381">
    <property type="entry name" value="HTH_3"/>
    <property type="match status" value="1"/>
</dbReference>
<dbReference type="PROSITE" id="PS50943">
    <property type="entry name" value="HTH_CROC1"/>
    <property type="match status" value="1"/>
</dbReference>
<dbReference type="InterPro" id="IPR050109">
    <property type="entry name" value="HTH-type_TetR-like_transc_reg"/>
</dbReference>
<comment type="caution">
    <text evidence="7">The sequence shown here is derived from an EMBL/GenBank/DDBJ whole genome shotgun (WGS) entry which is preliminary data.</text>
</comment>
<sequence>MTKDTAAPADSGELGRRVRAARNTAGLTLEQVSTRIGVSPATLSLIERDKVSITVDRLTDIAAALDIELDALVSGSAVSAGGGSRTSSRHDDTLPKVLEAAITCFNRWGYHGTSMRQIAQEAGVSVAGVYHYYESKQQMLVAILDTTMSNLIEGVDGVRAKVADRPPEERFAAVVEALAYYHATARSKAFIGASEMRSVEEPHRTRIAELRRSVQHVIDEEAAAGVESGVFSVPDLKIACRVVANMCTSLAQWYDPSGPVSPETAAADLADYAVAIMQVGPRRSG</sequence>
<keyword evidence="1" id="KW-0805">Transcription regulation</keyword>
<dbReference type="InterPro" id="IPR036271">
    <property type="entry name" value="Tet_transcr_reg_TetR-rel_C_sf"/>
</dbReference>
<feature type="domain" description="HTH tetR-type" evidence="6">
    <location>
        <begin position="91"/>
        <end position="151"/>
    </location>
</feature>
<dbReference type="Gene3D" id="1.10.260.40">
    <property type="entry name" value="lambda repressor-like DNA-binding domains"/>
    <property type="match status" value="1"/>
</dbReference>
<proteinExistence type="predicted"/>
<dbReference type="Pfam" id="PF00440">
    <property type="entry name" value="TetR_N"/>
    <property type="match status" value="1"/>
</dbReference>
<evidence type="ECO:0000256" key="2">
    <source>
        <dbReference type="ARBA" id="ARBA00023125"/>
    </source>
</evidence>
<feature type="DNA-binding region" description="H-T-H motif" evidence="4">
    <location>
        <begin position="114"/>
        <end position="133"/>
    </location>
</feature>
<dbReference type="InterPro" id="IPR001387">
    <property type="entry name" value="Cro/C1-type_HTH"/>
</dbReference>
<dbReference type="PRINTS" id="PR00455">
    <property type="entry name" value="HTHTETR"/>
</dbReference>
<dbReference type="SUPFAM" id="SSF47413">
    <property type="entry name" value="lambda repressor-like DNA-binding domains"/>
    <property type="match status" value="1"/>
</dbReference>
<dbReference type="InterPro" id="IPR009057">
    <property type="entry name" value="Homeodomain-like_sf"/>
</dbReference>
<keyword evidence="2 4" id="KW-0238">DNA-binding</keyword>
<name>A0ABP8J5S5_9MICO</name>
<dbReference type="RefSeq" id="WP_345029949.1">
    <property type="nucleotide sequence ID" value="NZ_BAABGL010000003.1"/>
</dbReference>
<dbReference type="CDD" id="cd00093">
    <property type="entry name" value="HTH_XRE"/>
    <property type="match status" value="1"/>
</dbReference>
<feature type="domain" description="HTH cro/C1-type" evidence="5">
    <location>
        <begin position="18"/>
        <end position="72"/>
    </location>
</feature>
<keyword evidence="3" id="KW-0804">Transcription</keyword>
<dbReference type="Proteomes" id="UP001500642">
    <property type="component" value="Unassembled WGS sequence"/>
</dbReference>
<protein>
    <recommendedName>
        <fullName evidence="9">TetR family transcriptional regulator</fullName>
    </recommendedName>
</protein>
<organism evidence="7 8">
    <name type="scientific">Brevibacterium pityocampae</name>
    <dbReference type="NCBI Taxonomy" id="506594"/>
    <lineage>
        <taxon>Bacteria</taxon>
        <taxon>Bacillati</taxon>
        <taxon>Actinomycetota</taxon>
        <taxon>Actinomycetes</taxon>
        <taxon>Micrococcales</taxon>
        <taxon>Brevibacteriaceae</taxon>
        <taxon>Brevibacterium</taxon>
    </lineage>
</organism>
<dbReference type="EMBL" id="BAABGL010000003">
    <property type="protein sequence ID" value="GAA4385613.1"/>
    <property type="molecule type" value="Genomic_DNA"/>
</dbReference>
<evidence type="ECO:0000256" key="4">
    <source>
        <dbReference type="PROSITE-ProRule" id="PRU00335"/>
    </source>
</evidence>